<keyword evidence="2" id="KW-1185">Reference proteome</keyword>
<reference evidence="1" key="1">
    <citation type="submission" date="2020-12" db="EMBL/GenBank/DDBJ databases">
        <title>Genomic characterization of non-nitrogen-fixing Frankia strains.</title>
        <authorList>
            <person name="Carlos-Shanley C."/>
            <person name="Guerra T."/>
            <person name="Hahn D."/>
        </authorList>
    </citation>
    <scope>NUCLEOTIDE SEQUENCE</scope>
    <source>
        <strain evidence="1">CN6</strain>
    </source>
</reference>
<proteinExistence type="predicted"/>
<dbReference type="RefSeq" id="WP_202998845.1">
    <property type="nucleotide sequence ID" value="NZ_JADWYU010000096.1"/>
</dbReference>
<name>A0A937RCZ3_9ACTN</name>
<dbReference type="EMBL" id="JAEACQ010000162">
    <property type="protein sequence ID" value="MBL7627597.1"/>
    <property type="molecule type" value="Genomic_DNA"/>
</dbReference>
<evidence type="ECO:0000313" key="1">
    <source>
        <dbReference type="EMBL" id="MBL7627597.1"/>
    </source>
</evidence>
<dbReference type="Proteomes" id="UP000604475">
    <property type="component" value="Unassembled WGS sequence"/>
</dbReference>
<gene>
    <name evidence="1" type="ORF">I7412_10530</name>
</gene>
<organism evidence="1 2">
    <name type="scientific">Frankia nepalensis</name>
    <dbReference type="NCBI Taxonomy" id="1836974"/>
    <lineage>
        <taxon>Bacteria</taxon>
        <taxon>Bacillati</taxon>
        <taxon>Actinomycetota</taxon>
        <taxon>Actinomycetes</taxon>
        <taxon>Frankiales</taxon>
        <taxon>Frankiaceae</taxon>
        <taxon>Frankia</taxon>
    </lineage>
</organism>
<sequence length="52" mass="5983">MRRLSTDFFHRSYIDDVAARINQDLERLDVTVWEGLTVRWAVAGLLVSVGFS</sequence>
<protein>
    <submittedName>
        <fullName evidence="1">Uncharacterized protein</fullName>
    </submittedName>
</protein>
<evidence type="ECO:0000313" key="2">
    <source>
        <dbReference type="Proteomes" id="UP000604475"/>
    </source>
</evidence>
<dbReference type="AlphaFoldDB" id="A0A937RCZ3"/>
<comment type="caution">
    <text evidence="1">The sequence shown here is derived from an EMBL/GenBank/DDBJ whole genome shotgun (WGS) entry which is preliminary data.</text>
</comment>
<accession>A0A937RCZ3</accession>